<name>A0A6N4RC51_BLAVI</name>
<protein>
    <submittedName>
        <fullName evidence="3">Uncharacterized protein</fullName>
    </submittedName>
</protein>
<feature type="region of interest" description="Disordered" evidence="1">
    <location>
        <begin position="47"/>
        <end position="67"/>
    </location>
</feature>
<keyword evidence="2" id="KW-1133">Transmembrane helix</keyword>
<sequence>MANRTVIIKQNQPSDDETSLWVILLVAFAVAMIAIVGYKAIPSRTTEAAPAAVTTQQQPAAAPAATN</sequence>
<reference evidence="3 4" key="1">
    <citation type="journal article" date="2017" name="Nat. Commun.">
        <title>In situ click chemistry generation of cyclooxygenase-2 inhibitors.</title>
        <authorList>
            <person name="Bhardwaj A."/>
            <person name="Kaur J."/>
            <person name="Wuest M."/>
            <person name="Wuest F."/>
        </authorList>
    </citation>
    <scope>NUCLEOTIDE SEQUENCE [LARGE SCALE GENOMIC DNA]</scope>
    <source>
        <strain evidence="3">S2_018_000_R2_106</strain>
    </source>
</reference>
<dbReference type="EMBL" id="VAFM01000002">
    <property type="protein sequence ID" value="TKW60626.1"/>
    <property type="molecule type" value="Genomic_DNA"/>
</dbReference>
<evidence type="ECO:0000256" key="1">
    <source>
        <dbReference type="SAM" id="MobiDB-lite"/>
    </source>
</evidence>
<keyword evidence="2" id="KW-0472">Membrane</keyword>
<organism evidence="3 4">
    <name type="scientific">Blastochloris viridis</name>
    <name type="common">Rhodopseudomonas viridis</name>
    <dbReference type="NCBI Taxonomy" id="1079"/>
    <lineage>
        <taxon>Bacteria</taxon>
        <taxon>Pseudomonadati</taxon>
        <taxon>Pseudomonadota</taxon>
        <taxon>Alphaproteobacteria</taxon>
        <taxon>Hyphomicrobiales</taxon>
        <taxon>Blastochloridaceae</taxon>
        <taxon>Blastochloris</taxon>
    </lineage>
</organism>
<feature type="transmembrane region" description="Helical" evidence="2">
    <location>
        <begin position="20"/>
        <end position="38"/>
    </location>
</feature>
<dbReference type="AlphaFoldDB" id="A0A6N4RC51"/>
<evidence type="ECO:0000256" key="2">
    <source>
        <dbReference type="SAM" id="Phobius"/>
    </source>
</evidence>
<evidence type="ECO:0000313" key="3">
    <source>
        <dbReference type="EMBL" id="TKW60626.1"/>
    </source>
</evidence>
<dbReference type="Proteomes" id="UP000320948">
    <property type="component" value="Unassembled WGS sequence"/>
</dbReference>
<keyword evidence="2" id="KW-0812">Transmembrane</keyword>
<gene>
    <name evidence="3" type="ORF">DI628_06910</name>
</gene>
<evidence type="ECO:0000313" key="4">
    <source>
        <dbReference type="Proteomes" id="UP000320948"/>
    </source>
</evidence>
<comment type="caution">
    <text evidence="3">The sequence shown here is derived from an EMBL/GenBank/DDBJ whole genome shotgun (WGS) entry which is preliminary data.</text>
</comment>
<proteinExistence type="predicted"/>
<accession>A0A6N4RC51</accession>
<feature type="compositionally biased region" description="Low complexity" evidence="1">
    <location>
        <begin position="48"/>
        <end position="67"/>
    </location>
</feature>